<dbReference type="InterPro" id="IPR006311">
    <property type="entry name" value="TAT_signal"/>
</dbReference>
<feature type="chain" id="PRO_5046769187" description="Leucine-rich repeat domain-containing protein" evidence="3">
    <location>
        <begin position="32"/>
        <end position="442"/>
    </location>
</feature>
<evidence type="ECO:0000256" key="2">
    <source>
        <dbReference type="ARBA" id="ARBA00022737"/>
    </source>
</evidence>
<dbReference type="PROSITE" id="PS51318">
    <property type="entry name" value="TAT"/>
    <property type="match status" value="1"/>
</dbReference>
<reference evidence="5" key="1">
    <citation type="journal article" date="2019" name="Int. J. Syst. Evol. Microbiol.">
        <title>The Global Catalogue of Microorganisms (GCM) 10K type strain sequencing project: providing services to taxonomists for standard genome sequencing and annotation.</title>
        <authorList>
            <consortium name="The Broad Institute Genomics Platform"/>
            <consortium name="The Broad Institute Genome Sequencing Center for Infectious Disease"/>
            <person name="Wu L."/>
            <person name="Ma J."/>
        </authorList>
    </citation>
    <scope>NUCLEOTIDE SEQUENCE [LARGE SCALE GENOMIC DNA]</scope>
    <source>
        <strain evidence="5">JCM 19125</strain>
    </source>
</reference>
<dbReference type="InterPro" id="IPR050836">
    <property type="entry name" value="SDS22/Internalin_LRR"/>
</dbReference>
<dbReference type="InterPro" id="IPR032675">
    <property type="entry name" value="LRR_dom_sf"/>
</dbReference>
<evidence type="ECO:0000313" key="5">
    <source>
        <dbReference type="Proteomes" id="UP001501521"/>
    </source>
</evidence>
<evidence type="ECO:0000313" key="4">
    <source>
        <dbReference type="EMBL" id="GAA4894898.1"/>
    </source>
</evidence>
<dbReference type="Gene3D" id="3.80.10.10">
    <property type="entry name" value="Ribonuclease Inhibitor"/>
    <property type="match status" value="1"/>
</dbReference>
<evidence type="ECO:0008006" key="6">
    <source>
        <dbReference type="Google" id="ProtNLM"/>
    </source>
</evidence>
<keyword evidence="5" id="KW-1185">Reference proteome</keyword>
<sequence length="442" mass="47163">MIRTVRRSLIAAATAALIAASSIVGAPAARAEVDVYSTPGSHHVNGRDWRTTCEPYSATVRCRTEIRATVISYDAATARFSQKTDWAFNNLTYQPSSWAIWKGNPLAVPGSWTAPDGRQWITECNTAATGRNGCRSYAKVSVAHHQASSDQYLVSSLWVFNNIVRFTPGTMPDLTSPVTIPDDRLRACVTETLQGAPATPATLAGLHFLRCEADDLTGLEHAVNLTNLHLSGSYTDLTPISGLGKLYQLTLHDNAQLRDLRPLAGLTGLAHLTLRATAVTDFSPLTRVAPLDVFTVESATLTSLGAAVGGPNLRVFTGDGSPRLTDVSALATATGLETISLKGTGVAALPSLAKLPRLTTLAVEGSKLASLAPVAGHPTLREVFFDSTPVTDVSPLVSVPKLRLIFAFDNSVTNWTVLKPKFDAGGLQIFWFAPSDGYTPPW</sequence>
<organism evidence="4 5">
    <name type="scientific">Tessaracoccus lubricantis</name>
    <dbReference type="NCBI Taxonomy" id="545543"/>
    <lineage>
        <taxon>Bacteria</taxon>
        <taxon>Bacillati</taxon>
        <taxon>Actinomycetota</taxon>
        <taxon>Actinomycetes</taxon>
        <taxon>Propionibacteriales</taxon>
        <taxon>Propionibacteriaceae</taxon>
        <taxon>Tessaracoccus</taxon>
    </lineage>
</organism>
<dbReference type="PANTHER" id="PTHR46652:SF3">
    <property type="entry name" value="LEUCINE-RICH REPEAT-CONTAINING PROTEIN 9"/>
    <property type="match status" value="1"/>
</dbReference>
<keyword evidence="3" id="KW-0732">Signal</keyword>
<evidence type="ECO:0000256" key="1">
    <source>
        <dbReference type="ARBA" id="ARBA00022614"/>
    </source>
</evidence>
<comment type="caution">
    <text evidence="4">The sequence shown here is derived from an EMBL/GenBank/DDBJ whole genome shotgun (WGS) entry which is preliminary data.</text>
</comment>
<dbReference type="RefSeq" id="WP_345579985.1">
    <property type="nucleotide sequence ID" value="NZ_BAABLV010000017.1"/>
</dbReference>
<accession>A0ABP9F879</accession>
<keyword evidence="2" id="KW-0677">Repeat</keyword>
<evidence type="ECO:0000256" key="3">
    <source>
        <dbReference type="SAM" id="SignalP"/>
    </source>
</evidence>
<dbReference type="PANTHER" id="PTHR46652">
    <property type="entry name" value="LEUCINE-RICH REPEAT AND IQ DOMAIN-CONTAINING PROTEIN 1-RELATED"/>
    <property type="match status" value="1"/>
</dbReference>
<keyword evidence="1" id="KW-0433">Leucine-rich repeat</keyword>
<dbReference type="EMBL" id="BAABLV010000017">
    <property type="protein sequence ID" value="GAA4894898.1"/>
    <property type="molecule type" value="Genomic_DNA"/>
</dbReference>
<feature type="signal peptide" evidence="3">
    <location>
        <begin position="1"/>
        <end position="31"/>
    </location>
</feature>
<name>A0ABP9F879_9ACTN</name>
<protein>
    <recommendedName>
        <fullName evidence="6">Leucine-rich repeat domain-containing protein</fullName>
    </recommendedName>
</protein>
<gene>
    <name evidence="4" type="ORF">GCM10025789_10370</name>
</gene>
<dbReference type="Proteomes" id="UP001501521">
    <property type="component" value="Unassembled WGS sequence"/>
</dbReference>
<dbReference type="SUPFAM" id="SSF52058">
    <property type="entry name" value="L domain-like"/>
    <property type="match status" value="1"/>
</dbReference>
<proteinExistence type="predicted"/>